<proteinExistence type="predicted"/>
<dbReference type="EMBL" id="AMZH03003298">
    <property type="protein sequence ID" value="RRT72770.1"/>
    <property type="molecule type" value="Genomic_DNA"/>
</dbReference>
<reference evidence="2 3" key="1">
    <citation type="journal article" date="2014" name="Agronomy (Basel)">
        <title>A Draft Genome Sequence for Ensete ventricosum, the Drought-Tolerant Tree Against Hunger.</title>
        <authorList>
            <person name="Harrison J."/>
            <person name="Moore K.A."/>
            <person name="Paszkiewicz K."/>
            <person name="Jones T."/>
            <person name="Grant M."/>
            <person name="Ambacheew D."/>
            <person name="Muzemil S."/>
            <person name="Studholme D.J."/>
        </authorList>
    </citation>
    <scope>NUCLEOTIDE SEQUENCE [LARGE SCALE GENOMIC DNA]</scope>
</reference>
<dbReference type="Proteomes" id="UP000287651">
    <property type="component" value="Unassembled WGS sequence"/>
</dbReference>
<sequence>MSQERPFGNSGAEHRPKPNHSQPTEEVTAAAPTPNHFWRMMIDPGFPSPASNLALFVVTAEAFLDVTNQVQALVGMVQTIVSYLPQLIHSRQVTEAHAASQTPAPARSQSRSCDLVQIGPDFDTLSSDTADCQREQVRQVHQRFDEVQKEVLKSREEIGESSKGSSSFTPEIQGKPLPATFKLPTLEPYDGSDDPTKHIAAFRAQMALYDTSDALMCRAFPTMLRGPARTCPEDATHRHRRGGRTEIFFQIREKGLLKAPNPMKSHFKRRDKRRYYCFHREYDHDMEKCRDLQYQIENLIRRVHLRRYVRDQFSLPDGRPPQDSSPRPKGPVDKQIDVIFEGPASGGDSSSARKAYARSEVGKRPLPSAYNAIIGRPTLNRLKAAVSTYHQLLKFPTRAGVGEVRSDPRESRQCYLTTTILSKKPNV</sequence>
<feature type="region of interest" description="Disordered" evidence="1">
    <location>
        <begin position="153"/>
        <end position="180"/>
    </location>
</feature>
<organism evidence="2 3">
    <name type="scientific">Ensete ventricosum</name>
    <name type="common">Abyssinian banana</name>
    <name type="synonym">Musa ensete</name>
    <dbReference type="NCBI Taxonomy" id="4639"/>
    <lineage>
        <taxon>Eukaryota</taxon>
        <taxon>Viridiplantae</taxon>
        <taxon>Streptophyta</taxon>
        <taxon>Embryophyta</taxon>
        <taxon>Tracheophyta</taxon>
        <taxon>Spermatophyta</taxon>
        <taxon>Magnoliopsida</taxon>
        <taxon>Liliopsida</taxon>
        <taxon>Zingiberales</taxon>
        <taxon>Musaceae</taxon>
        <taxon>Ensete</taxon>
    </lineage>
</organism>
<gene>
    <name evidence="2" type="ORF">B296_00011349</name>
</gene>
<accession>A0A427A986</accession>
<feature type="region of interest" description="Disordered" evidence="1">
    <location>
        <begin position="1"/>
        <end position="29"/>
    </location>
</feature>
<name>A0A427A986_ENSVE</name>
<dbReference type="PANTHER" id="PTHR33223">
    <property type="entry name" value="CCHC-TYPE DOMAIN-CONTAINING PROTEIN"/>
    <property type="match status" value="1"/>
</dbReference>
<dbReference type="AlphaFoldDB" id="A0A427A986"/>
<dbReference type="PANTHER" id="PTHR33223:SF10">
    <property type="entry name" value="AMINOTRANSFERASE-LIKE PLANT MOBILE DOMAIN-CONTAINING PROTEIN"/>
    <property type="match status" value="1"/>
</dbReference>
<feature type="region of interest" description="Disordered" evidence="1">
    <location>
        <begin position="313"/>
        <end position="360"/>
    </location>
</feature>
<evidence type="ECO:0000313" key="2">
    <source>
        <dbReference type="EMBL" id="RRT72770.1"/>
    </source>
</evidence>
<evidence type="ECO:0000313" key="3">
    <source>
        <dbReference type="Proteomes" id="UP000287651"/>
    </source>
</evidence>
<protein>
    <submittedName>
        <fullName evidence="2">Uncharacterized protein</fullName>
    </submittedName>
</protein>
<evidence type="ECO:0000256" key="1">
    <source>
        <dbReference type="SAM" id="MobiDB-lite"/>
    </source>
</evidence>
<comment type="caution">
    <text evidence="2">The sequence shown here is derived from an EMBL/GenBank/DDBJ whole genome shotgun (WGS) entry which is preliminary data.</text>
</comment>